<comment type="caution">
    <text evidence="1">The sequence shown here is derived from an EMBL/GenBank/DDBJ whole genome shotgun (WGS) entry which is preliminary data.</text>
</comment>
<proteinExistence type="predicted"/>
<keyword evidence="2" id="KW-1185">Reference proteome</keyword>
<sequence>MAFWLSDSSFFFFVFLLDQTPAYSSDSQPKLMLSIISTRDLIPRILVTERYFTNHTFLRVLLHTFTRVQRFLEATREALCPIRSRSITIHNTCHYDFL</sequence>
<dbReference type="EMBL" id="MU393615">
    <property type="protein sequence ID" value="KAI4859751.1"/>
    <property type="molecule type" value="Genomic_DNA"/>
</dbReference>
<reference evidence="1 2" key="1">
    <citation type="journal article" date="2022" name="New Phytol.">
        <title>Ecological generalism drives hyperdiversity of secondary metabolite gene clusters in xylarialean endophytes.</title>
        <authorList>
            <person name="Franco M.E.E."/>
            <person name="Wisecaver J.H."/>
            <person name="Arnold A.E."/>
            <person name="Ju Y.M."/>
            <person name="Slot J.C."/>
            <person name="Ahrendt S."/>
            <person name="Moore L.P."/>
            <person name="Eastman K.E."/>
            <person name="Scott K."/>
            <person name="Konkel Z."/>
            <person name="Mondo S.J."/>
            <person name="Kuo A."/>
            <person name="Hayes R.D."/>
            <person name="Haridas S."/>
            <person name="Andreopoulos B."/>
            <person name="Riley R."/>
            <person name="LaButti K."/>
            <person name="Pangilinan J."/>
            <person name="Lipzen A."/>
            <person name="Amirebrahimi M."/>
            <person name="Yan J."/>
            <person name="Adam C."/>
            <person name="Keymanesh K."/>
            <person name="Ng V."/>
            <person name="Louie K."/>
            <person name="Northen T."/>
            <person name="Drula E."/>
            <person name="Henrissat B."/>
            <person name="Hsieh H.M."/>
            <person name="Youens-Clark K."/>
            <person name="Lutzoni F."/>
            <person name="Miadlikowska J."/>
            <person name="Eastwood D.C."/>
            <person name="Hamelin R.C."/>
            <person name="Grigoriev I.V."/>
            <person name="U'Ren J.M."/>
        </authorList>
    </citation>
    <scope>NUCLEOTIDE SEQUENCE [LARGE SCALE GENOMIC DNA]</scope>
    <source>
        <strain evidence="1 2">CBS 119005</strain>
    </source>
</reference>
<dbReference type="Proteomes" id="UP001497700">
    <property type="component" value="Unassembled WGS sequence"/>
</dbReference>
<accession>A0ACB9YKW4</accession>
<protein>
    <submittedName>
        <fullName evidence="1">Uncharacterized protein</fullName>
    </submittedName>
</protein>
<gene>
    <name evidence="1" type="ORF">F4820DRAFT_141522</name>
</gene>
<organism evidence="1 2">
    <name type="scientific">Hypoxylon rubiginosum</name>
    <dbReference type="NCBI Taxonomy" id="110542"/>
    <lineage>
        <taxon>Eukaryota</taxon>
        <taxon>Fungi</taxon>
        <taxon>Dikarya</taxon>
        <taxon>Ascomycota</taxon>
        <taxon>Pezizomycotina</taxon>
        <taxon>Sordariomycetes</taxon>
        <taxon>Xylariomycetidae</taxon>
        <taxon>Xylariales</taxon>
        <taxon>Hypoxylaceae</taxon>
        <taxon>Hypoxylon</taxon>
    </lineage>
</organism>
<name>A0ACB9YKW4_9PEZI</name>
<evidence type="ECO:0000313" key="2">
    <source>
        <dbReference type="Proteomes" id="UP001497700"/>
    </source>
</evidence>
<evidence type="ECO:0000313" key="1">
    <source>
        <dbReference type="EMBL" id="KAI4859751.1"/>
    </source>
</evidence>